<dbReference type="Pfam" id="PF00528">
    <property type="entry name" value="BPD_transp_1"/>
    <property type="match status" value="1"/>
</dbReference>
<keyword evidence="2 7" id="KW-0813">Transport</keyword>
<protein>
    <submittedName>
        <fullName evidence="9">ABC transporter permease</fullName>
    </submittedName>
</protein>
<dbReference type="GO" id="GO:0055085">
    <property type="term" value="P:transmembrane transport"/>
    <property type="evidence" value="ECO:0007669"/>
    <property type="project" value="InterPro"/>
</dbReference>
<feature type="transmembrane region" description="Helical" evidence="7">
    <location>
        <begin position="137"/>
        <end position="161"/>
    </location>
</feature>
<reference evidence="9 10" key="1">
    <citation type="submission" date="2017-05" db="EMBL/GenBank/DDBJ databases">
        <title>Streptomyces alboflavus Genome sequencing and assembly.</title>
        <authorList>
            <person name="Wang Y."/>
            <person name="Du B."/>
            <person name="Ding Y."/>
            <person name="Liu H."/>
            <person name="Hou Q."/>
            <person name="Liu K."/>
            <person name="Wang C."/>
            <person name="Yao L."/>
        </authorList>
    </citation>
    <scope>NUCLEOTIDE SEQUENCE [LARGE SCALE GENOMIC DNA]</scope>
    <source>
        <strain evidence="9 10">MDJK44</strain>
    </source>
</reference>
<dbReference type="GO" id="GO:0005886">
    <property type="term" value="C:plasma membrane"/>
    <property type="evidence" value="ECO:0007669"/>
    <property type="project" value="UniProtKB-SubCell"/>
</dbReference>
<evidence type="ECO:0000313" key="10">
    <source>
        <dbReference type="Proteomes" id="UP000195880"/>
    </source>
</evidence>
<keyword evidence="4 7" id="KW-0812">Transmembrane</keyword>
<gene>
    <name evidence="9" type="ORF">SMD44_05026</name>
</gene>
<dbReference type="RefSeq" id="WP_087885375.1">
    <property type="nucleotide sequence ID" value="NZ_CP021748.1"/>
</dbReference>
<keyword evidence="6 7" id="KW-0472">Membrane</keyword>
<evidence type="ECO:0000256" key="6">
    <source>
        <dbReference type="ARBA" id="ARBA00023136"/>
    </source>
</evidence>
<accession>A0A1Z1WGU9</accession>
<proteinExistence type="inferred from homology"/>
<evidence type="ECO:0000256" key="3">
    <source>
        <dbReference type="ARBA" id="ARBA00022475"/>
    </source>
</evidence>
<sequence length="319" mass="33547">MALRLALRVGRRITGVLATLLAASFVIFAAVYAAPGDPAVFLAGGRDKLTPERLAQVRAEYHLDEPLFVQYGRWLWDCVHLDLGRSFKYSDQVADLVAARFPTTLQLVLYATVLFVVLGVGAGVLAAVKRSTWVDSAVVGATTLAASVPSFVAAIALVSFFGVRLGWFPVTGSGSGFLDTVRHLTLPALSLALGALALVSRVTRQAMVDAAASDHVEAARASGVPERDIVRRHVLRNALGPIVTMCGLVMAGMLAGTVVVETAFGLSGIGSLLVGAINTHDFPVAQAVLLLMVTGYIVVTTLVDAVHPLLDPRVEGAAR</sequence>
<dbReference type="PROSITE" id="PS50928">
    <property type="entry name" value="ABC_TM1"/>
    <property type="match status" value="1"/>
</dbReference>
<feature type="transmembrane region" description="Helical" evidence="7">
    <location>
        <begin position="284"/>
        <end position="303"/>
    </location>
</feature>
<dbReference type="eggNOG" id="COG0601">
    <property type="taxonomic scope" value="Bacteria"/>
</dbReference>
<feature type="domain" description="ABC transmembrane type-1" evidence="8">
    <location>
        <begin position="101"/>
        <end position="303"/>
    </location>
</feature>
<evidence type="ECO:0000256" key="7">
    <source>
        <dbReference type="RuleBase" id="RU363032"/>
    </source>
</evidence>
<dbReference type="PANTHER" id="PTHR43163">
    <property type="entry name" value="DIPEPTIDE TRANSPORT SYSTEM PERMEASE PROTEIN DPPB-RELATED"/>
    <property type="match status" value="1"/>
</dbReference>
<dbReference type="STRING" id="67267.GCA_000716675_07411"/>
<evidence type="ECO:0000259" key="8">
    <source>
        <dbReference type="PROSITE" id="PS50928"/>
    </source>
</evidence>
<evidence type="ECO:0000256" key="4">
    <source>
        <dbReference type="ARBA" id="ARBA00022692"/>
    </source>
</evidence>
<evidence type="ECO:0000256" key="2">
    <source>
        <dbReference type="ARBA" id="ARBA00022448"/>
    </source>
</evidence>
<dbReference type="OrthoDB" id="3171583at2"/>
<feature type="transmembrane region" description="Helical" evidence="7">
    <location>
        <begin position="181"/>
        <end position="199"/>
    </location>
</feature>
<dbReference type="Proteomes" id="UP000195880">
    <property type="component" value="Chromosome"/>
</dbReference>
<dbReference type="Gene3D" id="1.10.3720.10">
    <property type="entry name" value="MetI-like"/>
    <property type="match status" value="1"/>
</dbReference>
<organism evidence="9 10">
    <name type="scientific">Streptomyces alboflavus</name>
    <dbReference type="NCBI Taxonomy" id="67267"/>
    <lineage>
        <taxon>Bacteria</taxon>
        <taxon>Bacillati</taxon>
        <taxon>Actinomycetota</taxon>
        <taxon>Actinomycetes</taxon>
        <taxon>Kitasatosporales</taxon>
        <taxon>Streptomycetaceae</taxon>
        <taxon>Streptomyces</taxon>
    </lineage>
</organism>
<keyword evidence="5 7" id="KW-1133">Transmembrane helix</keyword>
<keyword evidence="10" id="KW-1185">Reference proteome</keyword>
<name>A0A1Z1WGU9_9ACTN</name>
<dbReference type="PANTHER" id="PTHR43163:SF3">
    <property type="entry name" value="PEPTIDE ABC TRANSPORTER PERMEASE PROTEIN"/>
    <property type="match status" value="1"/>
</dbReference>
<feature type="transmembrane region" description="Helical" evidence="7">
    <location>
        <begin position="238"/>
        <end position="264"/>
    </location>
</feature>
<dbReference type="EMBL" id="CP021748">
    <property type="protein sequence ID" value="ARX85562.1"/>
    <property type="molecule type" value="Genomic_DNA"/>
</dbReference>
<dbReference type="InterPro" id="IPR045621">
    <property type="entry name" value="BPD_transp_1_N"/>
</dbReference>
<dbReference type="KEGG" id="salf:SMD44_05026"/>
<comment type="subcellular location">
    <subcellularLocation>
        <location evidence="1 7">Cell membrane</location>
        <topology evidence="1 7">Multi-pass membrane protein</topology>
    </subcellularLocation>
</comment>
<evidence type="ECO:0000256" key="5">
    <source>
        <dbReference type="ARBA" id="ARBA00022989"/>
    </source>
</evidence>
<comment type="similarity">
    <text evidence="7">Belongs to the binding-protein-dependent transport system permease family.</text>
</comment>
<dbReference type="AlphaFoldDB" id="A0A1Z1WGU9"/>
<dbReference type="Pfam" id="PF19300">
    <property type="entry name" value="BPD_transp_1_N"/>
    <property type="match status" value="1"/>
</dbReference>
<evidence type="ECO:0000313" key="9">
    <source>
        <dbReference type="EMBL" id="ARX85562.1"/>
    </source>
</evidence>
<dbReference type="SUPFAM" id="SSF161098">
    <property type="entry name" value="MetI-like"/>
    <property type="match status" value="1"/>
</dbReference>
<feature type="transmembrane region" description="Helical" evidence="7">
    <location>
        <begin position="107"/>
        <end position="128"/>
    </location>
</feature>
<keyword evidence="3" id="KW-1003">Cell membrane</keyword>
<evidence type="ECO:0000256" key="1">
    <source>
        <dbReference type="ARBA" id="ARBA00004651"/>
    </source>
</evidence>
<dbReference type="InterPro" id="IPR035906">
    <property type="entry name" value="MetI-like_sf"/>
</dbReference>
<dbReference type="CDD" id="cd06261">
    <property type="entry name" value="TM_PBP2"/>
    <property type="match status" value="1"/>
</dbReference>
<dbReference type="InterPro" id="IPR000515">
    <property type="entry name" value="MetI-like"/>
</dbReference>